<feature type="compositionally biased region" description="Pro residues" evidence="9">
    <location>
        <begin position="84"/>
        <end position="100"/>
    </location>
</feature>
<keyword evidence="3" id="KW-0004">4Fe-4S</keyword>
<organism evidence="11 12">
    <name type="scientific">Schleiferilactobacillus shenzhenensis LY-73</name>
    <dbReference type="NCBI Taxonomy" id="1231336"/>
    <lineage>
        <taxon>Bacteria</taxon>
        <taxon>Bacillati</taxon>
        <taxon>Bacillota</taxon>
        <taxon>Bacilli</taxon>
        <taxon>Lactobacillales</taxon>
        <taxon>Lactobacillaceae</taxon>
        <taxon>Schleiferilactobacillus</taxon>
    </lineage>
</organism>
<evidence type="ECO:0000256" key="6">
    <source>
        <dbReference type="ARBA" id="ARBA00023004"/>
    </source>
</evidence>
<dbReference type="HOGENOM" id="CLU_139698_6_4_9"/>
<dbReference type="PROSITE" id="PS51379">
    <property type="entry name" value="4FE4S_FER_2"/>
    <property type="match status" value="1"/>
</dbReference>
<sequence>MTDSEKKPAPAPAWFTKIDRERCIACGLCALHAPALYDYDDLGVAYGKQDNNTGTAPIPADQLAAFKTAYRDCPVQAILRRQQPFPPTAKQPVRPPHYTD</sequence>
<keyword evidence="7 8" id="KW-0411">Iron-sulfur</keyword>
<dbReference type="GO" id="GO:0051539">
    <property type="term" value="F:4 iron, 4 sulfur cluster binding"/>
    <property type="evidence" value="ECO:0007669"/>
    <property type="project" value="UniProtKB-KW"/>
</dbReference>
<dbReference type="Pfam" id="PF13459">
    <property type="entry name" value="Fer4_15"/>
    <property type="match status" value="1"/>
</dbReference>
<comment type="cofactor">
    <cofactor evidence="1">
        <name>[4Fe-4S] cluster</name>
        <dbReference type="ChEBI" id="CHEBI:49883"/>
    </cofactor>
</comment>
<keyword evidence="5 8" id="KW-0249">Electron transport</keyword>
<gene>
    <name evidence="11" type="ORF">L248_0245</name>
</gene>
<dbReference type="PANTHER" id="PTHR39163:SF1">
    <property type="entry name" value="FERREDOXIN"/>
    <property type="match status" value="1"/>
</dbReference>
<dbReference type="PANTHER" id="PTHR39163">
    <property type="entry name" value="FERREDOXIN"/>
    <property type="match status" value="1"/>
</dbReference>
<dbReference type="eggNOG" id="COG1141">
    <property type="taxonomic scope" value="Bacteria"/>
</dbReference>
<keyword evidence="12" id="KW-1185">Reference proteome</keyword>
<keyword evidence="2 8" id="KW-0813">Transport</keyword>
<dbReference type="OrthoDB" id="9801085at2"/>
<name>U4TNU9_9LACO</name>
<evidence type="ECO:0000256" key="3">
    <source>
        <dbReference type="ARBA" id="ARBA00022485"/>
    </source>
</evidence>
<evidence type="ECO:0000256" key="1">
    <source>
        <dbReference type="ARBA" id="ARBA00001966"/>
    </source>
</evidence>
<feature type="region of interest" description="Disordered" evidence="9">
    <location>
        <begin position="80"/>
        <end position="100"/>
    </location>
</feature>
<keyword evidence="4 8" id="KW-0479">Metal-binding</keyword>
<dbReference type="Gene3D" id="3.30.70.20">
    <property type="match status" value="1"/>
</dbReference>
<evidence type="ECO:0000256" key="2">
    <source>
        <dbReference type="ARBA" id="ARBA00022448"/>
    </source>
</evidence>
<dbReference type="InterPro" id="IPR052395">
    <property type="entry name" value="ET_Ferredoxin"/>
</dbReference>
<dbReference type="EMBL" id="KI271582">
    <property type="protein sequence ID" value="ERL66566.1"/>
    <property type="molecule type" value="Genomic_DNA"/>
</dbReference>
<dbReference type="SUPFAM" id="SSF54862">
    <property type="entry name" value="4Fe-4S ferredoxins"/>
    <property type="match status" value="1"/>
</dbReference>
<dbReference type="GO" id="GO:0005506">
    <property type="term" value="F:iron ion binding"/>
    <property type="evidence" value="ECO:0007669"/>
    <property type="project" value="UniProtKB-UniRule"/>
</dbReference>
<evidence type="ECO:0000256" key="5">
    <source>
        <dbReference type="ARBA" id="ARBA00022982"/>
    </source>
</evidence>
<dbReference type="RefSeq" id="WP_022528192.1">
    <property type="nucleotide sequence ID" value="NZ_KI271582.1"/>
</dbReference>
<accession>U4TNU9</accession>
<dbReference type="InterPro" id="IPR017896">
    <property type="entry name" value="4Fe4S_Fe-S-bd"/>
</dbReference>
<proteinExistence type="predicted"/>
<evidence type="ECO:0000313" key="11">
    <source>
        <dbReference type="EMBL" id="ERL66566.1"/>
    </source>
</evidence>
<reference evidence="12" key="1">
    <citation type="journal article" date="2013" name="Genome Announc.">
        <title>Whole-Genome Sequencing of Lactobacillus shenzhenensis Strain LY-73T.</title>
        <authorList>
            <person name="Lin Z."/>
            <person name="Liu Z."/>
            <person name="Yang R."/>
            <person name="Zou Y."/>
            <person name="Wan D."/>
            <person name="Chen J."/>
            <person name="Guo M."/>
            <person name="Zhao J."/>
            <person name="Fang C."/>
            <person name="Yang R."/>
            <person name="Liu F."/>
        </authorList>
    </citation>
    <scope>NUCLEOTIDE SEQUENCE [LARGE SCALE GENOMIC DNA]</scope>
    <source>
        <strain evidence="12">LY-73</strain>
    </source>
</reference>
<dbReference type="STRING" id="1231336.L248_0245"/>
<evidence type="ECO:0000256" key="7">
    <source>
        <dbReference type="ARBA" id="ARBA00023014"/>
    </source>
</evidence>
<comment type="function">
    <text evidence="8">Ferredoxins are iron-sulfur proteins that transfer electrons in a wide variety of metabolic reactions.</text>
</comment>
<dbReference type="GO" id="GO:0009055">
    <property type="term" value="F:electron transfer activity"/>
    <property type="evidence" value="ECO:0007669"/>
    <property type="project" value="UniProtKB-UniRule"/>
</dbReference>
<evidence type="ECO:0000256" key="4">
    <source>
        <dbReference type="ARBA" id="ARBA00022723"/>
    </source>
</evidence>
<evidence type="ECO:0000256" key="9">
    <source>
        <dbReference type="SAM" id="MobiDB-lite"/>
    </source>
</evidence>
<evidence type="ECO:0000256" key="8">
    <source>
        <dbReference type="RuleBase" id="RU368020"/>
    </source>
</evidence>
<keyword evidence="6 8" id="KW-0408">Iron</keyword>
<dbReference type="PRINTS" id="PR00352">
    <property type="entry name" value="3FE4SFRDOXIN"/>
</dbReference>
<protein>
    <recommendedName>
        <fullName evidence="8">Ferredoxin</fullName>
    </recommendedName>
</protein>
<evidence type="ECO:0000259" key="10">
    <source>
        <dbReference type="PROSITE" id="PS51379"/>
    </source>
</evidence>
<feature type="domain" description="4Fe-4S ferredoxin-type" evidence="10">
    <location>
        <begin position="14"/>
        <end position="42"/>
    </location>
</feature>
<dbReference type="Proteomes" id="UP000030647">
    <property type="component" value="Unassembled WGS sequence"/>
</dbReference>
<dbReference type="AlphaFoldDB" id="U4TNU9"/>
<dbReference type="InterPro" id="IPR001080">
    <property type="entry name" value="3Fe4S_ferredoxin"/>
</dbReference>
<evidence type="ECO:0000313" key="12">
    <source>
        <dbReference type="Proteomes" id="UP000030647"/>
    </source>
</evidence>